<accession>A0A098VQR8</accession>
<comment type="similarity">
    <text evidence="1">Belongs to the isocitrate and isopropylmalate dehydrogenases family.</text>
</comment>
<dbReference type="AlphaFoldDB" id="A0A098VQR8"/>
<dbReference type="PANTHER" id="PTHR11835:SF34">
    <property type="entry name" value="ISOCITRATE DEHYDROGENASE [NAD] SUBUNIT ALPHA, MITOCHONDRIAL"/>
    <property type="match status" value="1"/>
</dbReference>
<dbReference type="GO" id="GO:0000287">
    <property type="term" value="F:magnesium ion binding"/>
    <property type="evidence" value="ECO:0007669"/>
    <property type="project" value="InterPro"/>
</dbReference>
<dbReference type="GO" id="GO:0051287">
    <property type="term" value="F:NAD binding"/>
    <property type="evidence" value="ECO:0007669"/>
    <property type="project" value="InterPro"/>
</dbReference>
<dbReference type="PROSITE" id="PS00470">
    <property type="entry name" value="IDH_IMDH"/>
    <property type="match status" value="1"/>
</dbReference>
<dbReference type="Pfam" id="PF00180">
    <property type="entry name" value="Iso_dh"/>
    <property type="match status" value="1"/>
</dbReference>
<evidence type="ECO:0000256" key="1">
    <source>
        <dbReference type="ARBA" id="ARBA00007769"/>
    </source>
</evidence>
<comment type="caution">
    <text evidence="4">The sequence shown here is derived from an EMBL/GenBank/DDBJ whole genome shotgun (WGS) entry which is preliminary data.</text>
</comment>
<dbReference type="SMART" id="SM01329">
    <property type="entry name" value="Iso_dh"/>
    <property type="match status" value="1"/>
</dbReference>
<feature type="domain" description="Isopropylmalate dehydrogenase-like" evidence="3">
    <location>
        <begin position="1"/>
        <end position="121"/>
    </location>
</feature>
<evidence type="ECO:0000259" key="3">
    <source>
        <dbReference type="SMART" id="SM01329"/>
    </source>
</evidence>
<protein>
    <recommendedName>
        <fullName evidence="3">Isopropylmalate dehydrogenase-like domain-containing protein</fullName>
    </recommendedName>
</protein>
<dbReference type="GO" id="GO:0004449">
    <property type="term" value="F:isocitrate dehydrogenase (NAD+) activity"/>
    <property type="evidence" value="ECO:0007669"/>
    <property type="project" value="TreeGrafter"/>
</dbReference>
<dbReference type="EMBL" id="JMKJ01000333">
    <property type="protein sequence ID" value="KGG51305.1"/>
    <property type="molecule type" value="Genomic_DNA"/>
</dbReference>
<organism evidence="4 5">
    <name type="scientific">Mitosporidium daphniae</name>
    <dbReference type="NCBI Taxonomy" id="1485682"/>
    <lineage>
        <taxon>Eukaryota</taxon>
        <taxon>Fungi</taxon>
        <taxon>Fungi incertae sedis</taxon>
        <taxon>Microsporidia</taxon>
        <taxon>Mitosporidium</taxon>
    </lineage>
</organism>
<dbReference type="Proteomes" id="UP000029725">
    <property type="component" value="Unassembled WGS sequence"/>
</dbReference>
<sequence>MVQTPSLFKDAVLVMPNLYGDILSDLCAGLVGGLGLTPSGNIGSDGAIFESVHGTAPDIAGKDIANPTALLLSSVMMLKYMKMNTFANRIYSAVLDTISEGRYRTRDLGGTSSTSDFTGAICDRLVLSEASN</sequence>
<dbReference type="GO" id="GO:0005739">
    <property type="term" value="C:mitochondrion"/>
    <property type="evidence" value="ECO:0007669"/>
    <property type="project" value="TreeGrafter"/>
</dbReference>
<dbReference type="SUPFAM" id="SSF53659">
    <property type="entry name" value="Isocitrate/Isopropylmalate dehydrogenase-like"/>
    <property type="match status" value="1"/>
</dbReference>
<gene>
    <name evidence="4" type="ORF">DI09_3p670</name>
</gene>
<dbReference type="OrthoDB" id="419183at2759"/>
<dbReference type="InterPro" id="IPR024084">
    <property type="entry name" value="IsoPropMal-DH-like_dom"/>
</dbReference>
<dbReference type="RefSeq" id="XP_013237732.1">
    <property type="nucleotide sequence ID" value="XM_013382278.1"/>
</dbReference>
<dbReference type="Gene3D" id="3.40.718.10">
    <property type="entry name" value="Isopropylmalate Dehydrogenase"/>
    <property type="match status" value="1"/>
</dbReference>
<evidence type="ECO:0000256" key="2">
    <source>
        <dbReference type="ARBA" id="ARBA00023002"/>
    </source>
</evidence>
<dbReference type="HOGENOM" id="CLU_031953_0_4_1"/>
<dbReference type="GO" id="GO:0006099">
    <property type="term" value="P:tricarboxylic acid cycle"/>
    <property type="evidence" value="ECO:0007669"/>
    <property type="project" value="TreeGrafter"/>
</dbReference>
<reference evidence="4 5" key="1">
    <citation type="submission" date="2014-04" db="EMBL/GenBank/DDBJ databases">
        <title>A new species of microsporidia sheds light on the evolution of extreme parasitism.</title>
        <authorList>
            <person name="Haag K.L."/>
            <person name="James T.Y."/>
            <person name="Larsson R."/>
            <person name="Schaer T.M."/>
            <person name="Refardt D."/>
            <person name="Pombert J.-F."/>
            <person name="Ebert D."/>
        </authorList>
    </citation>
    <scope>NUCLEOTIDE SEQUENCE [LARGE SCALE GENOMIC DNA]</scope>
    <source>
        <strain evidence="4 5">UGP3</strain>
        <tissue evidence="4">Spores</tissue>
    </source>
</reference>
<name>A0A098VQR8_9MICR</name>
<evidence type="ECO:0000313" key="4">
    <source>
        <dbReference type="EMBL" id="KGG51305.1"/>
    </source>
</evidence>
<dbReference type="InterPro" id="IPR019818">
    <property type="entry name" value="IsoCit/isopropylmalate_DH_CS"/>
</dbReference>
<dbReference type="GeneID" id="25259869"/>
<evidence type="ECO:0000313" key="5">
    <source>
        <dbReference type="Proteomes" id="UP000029725"/>
    </source>
</evidence>
<dbReference type="GO" id="GO:0006102">
    <property type="term" value="P:isocitrate metabolic process"/>
    <property type="evidence" value="ECO:0007669"/>
    <property type="project" value="TreeGrafter"/>
</dbReference>
<keyword evidence="2" id="KW-0560">Oxidoreductase</keyword>
<proteinExistence type="inferred from homology"/>
<dbReference type="VEuPathDB" id="MicrosporidiaDB:DI09_3p670"/>
<dbReference type="PANTHER" id="PTHR11835">
    <property type="entry name" value="DECARBOXYLATING DEHYDROGENASES-ISOCITRATE, ISOPROPYLMALATE, TARTRATE"/>
    <property type="match status" value="1"/>
</dbReference>
<keyword evidence="5" id="KW-1185">Reference proteome</keyword>